<comment type="subcellular location">
    <subcellularLocation>
        <location evidence="5">Nucleus</location>
    </subcellularLocation>
</comment>
<dbReference type="InterPro" id="IPR052328">
    <property type="entry name" value="FOX_transcription_regulators"/>
</dbReference>
<dbReference type="AlphaFoldDB" id="A0A8C5Q868"/>
<name>A0A8C5Q868_9ANUR</name>
<dbReference type="SUPFAM" id="SSF46785">
    <property type="entry name" value="Winged helix' DNA-binding domain"/>
    <property type="match status" value="1"/>
</dbReference>
<keyword evidence="8" id="KW-1185">Reference proteome</keyword>
<feature type="domain" description="Fork-head" evidence="6">
    <location>
        <begin position="123"/>
        <end position="200"/>
    </location>
</feature>
<evidence type="ECO:0000256" key="2">
    <source>
        <dbReference type="ARBA" id="ARBA00023125"/>
    </source>
</evidence>
<proteinExistence type="predicted"/>
<evidence type="ECO:0000256" key="3">
    <source>
        <dbReference type="ARBA" id="ARBA00023163"/>
    </source>
</evidence>
<dbReference type="InterPro" id="IPR036388">
    <property type="entry name" value="WH-like_DNA-bd_sf"/>
</dbReference>
<dbReference type="GO" id="GO:1990837">
    <property type="term" value="F:sequence-specific double-stranded DNA binding"/>
    <property type="evidence" value="ECO:0007669"/>
    <property type="project" value="TreeGrafter"/>
</dbReference>
<evidence type="ECO:0000256" key="5">
    <source>
        <dbReference type="PROSITE-ProRule" id="PRU00089"/>
    </source>
</evidence>
<dbReference type="Ensembl" id="ENSLLET00000034436.1">
    <property type="protein sequence ID" value="ENSLLEP00000033166.1"/>
    <property type="gene ID" value="ENSLLEG00000020881.1"/>
</dbReference>
<feature type="DNA-binding region" description="Fork-head" evidence="5">
    <location>
        <begin position="123"/>
        <end position="200"/>
    </location>
</feature>
<accession>A0A8C5Q868</accession>
<dbReference type="Pfam" id="PF00250">
    <property type="entry name" value="Forkhead"/>
    <property type="match status" value="1"/>
</dbReference>
<dbReference type="PROSITE" id="PS50039">
    <property type="entry name" value="FORK_HEAD_3"/>
    <property type="match status" value="1"/>
</dbReference>
<dbReference type="PANTHER" id="PTHR46789">
    <property type="entry name" value="FORKHEAD BOX PROTEIN R1"/>
    <property type="match status" value="1"/>
</dbReference>
<dbReference type="Gene3D" id="1.10.10.10">
    <property type="entry name" value="Winged helix-like DNA-binding domain superfamily/Winged helix DNA-binding domain"/>
    <property type="match status" value="1"/>
</dbReference>
<organism evidence="7 8">
    <name type="scientific">Leptobrachium leishanense</name>
    <name type="common">Leishan spiny toad</name>
    <dbReference type="NCBI Taxonomy" id="445787"/>
    <lineage>
        <taxon>Eukaryota</taxon>
        <taxon>Metazoa</taxon>
        <taxon>Chordata</taxon>
        <taxon>Craniata</taxon>
        <taxon>Vertebrata</taxon>
        <taxon>Euteleostomi</taxon>
        <taxon>Amphibia</taxon>
        <taxon>Batrachia</taxon>
        <taxon>Anura</taxon>
        <taxon>Pelobatoidea</taxon>
        <taxon>Megophryidae</taxon>
        <taxon>Leptobrachium</taxon>
    </lineage>
</organism>
<dbReference type="InterPro" id="IPR001766">
    <property type="entry name" value="Fork_head_dom"/>
</dbReference>
<keyword evidence="4 5" id="KW-0539">Nucleus</keyword>
<keyword evidence="1" id="KW-0805">Transcription regulation</keyword>
<dbReference type="CDD" id="cd20036">
    <property type="entry name" value="FH_FOXR"/>
    <property type="match status" value="1"/>
</dbReference>
<dbReference type="GO" id="GO:0003700">
    <property type="term" value="F:DNA-binding transcription factor activity"/>
    <property type="evidence" value="ECO:0007669"/>
    <property type="project" value="InterPro"/>
</dbReference>
<keyword evidence="3" id="KW-0804">Transcription</keyword>
<reference evidence="7" key="2">
    <citation type="submission" date="2025-09" db="UniProtKB">
        <authorList>
            <consortium name="Ensembl"/>
        </authorList>
    </citation>
    <scope>IDENTIFICATION</scope>
</reference>
<evidence type="ECO:0000313" key="8">
    <source>
        <dbReference type="Proteomes" id="UP000694569"/>
    </source>
</evidence>
<dbReference type="InterPro" id="IPR036390">
    <property type="entry name" value="WH_DNA-bd_sf"/>
</dbReference>
<keyword evidence="2 5" id="KW-0238">DNA-binding</keyword>
<dbReference type="PANTHER" id="PTHR46789:SF2">
    <property type="entry name" value="FORKHEAD BOX PROTEIN R2"/>
    <property type="match status" value="1"/>
</dbReference>
<evidence type="ECO:0000256" key="1">
    <source>
        <dbReference type="ARBA" id="ARBA00023015"/>
    </source>
</evidence>
<dbReference type="Proteomes" id="UP000694569">
    <property type="component" value="Unplaced"/>
</dbReference>
<reference evidence="7" key="1">
    <citation type="submission" date="2025-08" db="UniProtKB">
        <authorList>
            <consortium name="Ensembl"/>
        </authorList>
    </citation>
    <scope>IDENTIFICATION</scope>
</reference>
<protein>
    <recommendedName>
        <fullName evidence="6">Fork-head domain-containing protein</fullName>
    </recommendedName>
</protein>
<sequence>MSVIYSLCPAWSFEVSLERPESESSFQPSLWLMVNPNLVLESPEVTNIPPDLKSMVPSPFKTSHAIDYSTMDDSEEEFQSSCTELFIEDDTYIHSQSPHKPANFQMKKIRLQRGPTLLDSWPRPPINYCNLISLALCNSEGSLNVQQIYSFVREHFPFFRVAPDGWKNTVRHNLCFSRSFEKSTEWDNSDGNRRSCLWKLTCQGRRKFRTEMNLLSEDLLAMVRRSMNNPGSHMYGYKMVIF</sequence>
<dbReference type="PRINTS" id="PR00053">
    <property type="entry name" value="FORKHEAD"/>
</dbReference>
<evidence type="ECO:0000259" key="6">
    <source>
        <dbReference type="PROSITE" id="PS50039"/>
    </source>
</evidence>
<evidence type="ECO:0000256" key="4">
    <source>
        <dbReference type="ARBA" id="ARBA00023242"/>
    </source>
</evidence>
<dbReference type="OrthoDB" id="10070006at2759"/>
<evidence type="ECO:0000313" key="7">
    <source>
        <dbReference type="Ensembl" id="ENSLLEP00000033166.1"/>
    </source>
</evidence>
<dbReference type="GeneTree" id="ENSGT00940000162993"/>
<dbReference type="GO" id="GO:0005634">
    <property type="term" value="C:nucleus"/>
    <property type="evidence" value="ECO:0007669"/>
    <property type="project" value="UniProtKB-SubCell"/>
</dbReference>
<dbReference type="SMART" id="SM00339">
    <property type="entry name" value="FH"/>
    <property type="match status" value="1"/>
</dbReference>